<evidence type="ECO:0000313" key="2">
    <source>
        <dbReference type="EMBL" id="EOD50024.1"/>
    </source>
</evidence>
<dbReference type="EMBL" id="KB916021">
    <property type="protein sequence ID" value="EOD50024.1"/>
    <property type="molecule type" value="Genomic_DNA"/>
</dbReference>
<sequence length="73" mass="7885">MSLYYEAASILQNADNVGGSLTSRIYGKKGLKSKPTAIYALVTESTKWSAVLKDVVENSGILKLEKKVVFSSS</sequence>
<dbReference type="AlphaFoldDB" id="R1GVC8"/>
<dbReference type="Proteomes" id="UP000013521">
    <property type="component" value="Unassembled WGS sequence"/>
</dbReference>
<protein>
    <submittedName>
        <fullName evidence="2">Putative nol1 nop2 sun family protein</fullName>
    </submittedName>
</protein>
<proteinExistence type="predicted"/>
<reference evidence="3" key="1">
    <citation type="journal article" date="2013" name="Genome Announc.">
        <title>Draft genome sequence of Neofusicoccum parvum isolate UCR-NP2, a fungal vascular pathogen associated with grapevine cankers.</title>
        <authorList>
            <person name="Blanco-Ulate B."/>
            <person name="Rolshausen P."/>
            <person name="Cantu D."/>
        </authorList>
    </citation>
    <scope>NUCLEOTIDE SEQUENCE [LARGE SCALE GENOMIC DNA]</scope>
    <source>
        <strain evidence="3">UCR-NP2</strain>
    </source>
</reference>
<evidence type="ECO:0000313" key="3">
    <source>
        <dbReference type="Proteomes" id="UP000013521"/>
    </source>
</evidence>
<gene>
    <name evidence="2" type="ORF">UCRNP2_3205</name>
</gene>
<dbReference type="Pfam" id="PF21153">
    <property type="entry name" value="NSUN5_N"/>
    <property type="match status" value="1"/>
</dbReference>
<name>R1GVC8_BOTPV</name>
<feature type="domain" description="NSUN5/RCM1 N-terminal" evidence="1">
    <location>
        <begin position="37"/>
        <end position="68"/>
    </location>
</feature>
<accession>R1GVC8</accession>
<organism evidence="2 3">
    <name type="scientific">Botryosphaeria parva (strain UCR-NP2)</name>
    <name type="common">Grapevine canker fungus</name>
    <name type="synonym">Neofusicoccum parvum</name>
    <dbReference type="NCBI Taxonomy" id="1287680"/>
    <lineage>
        <taxon>Eukaryota</taxon>
        <taxon>Fungi</taxon>
        <taxon>Dikarya</taxon>
        <taxon>Ascomycota</taxon>
        <taxon>Pezizomycotina</taxon>
        <taxon>Dothideomycetes</taxon>
        <taxon>Dothideomycetes incertae sedis</taxon>
        <taxon>Botryosphaeriales</taxon>
        <taxon>Botryosphaeriaceae</taxon>
        <taxon>Neofusicoccum</taxon>
    </lineage>
</organism>
<dbReference type="InterPro" id="IPR048889">
    <property type="entry name" value="NSUN5_RCM1_N"/>
</dbReference>
<dbReference type="HOGENOM" id="CLU_2704561_0_0_1"/>
<dbReference type="KEGG" id="npa:UCRNP2_3205"/>
<dbReference type="STRING" id="1287680.R1GVC8"/>
<evidence type="ECO:0000259" key="1">
    <source>
        <dbReference type="Pfam" id="PF21153"/>
    </source>
</evidence>
<dbReference type="OrthoDB" id="435282at2759"/>